<evidence type="ECO:0000313" key="1">
    <source>
        <dbReference type="EMBL" id="KAI5671847.1"/>
    </source>
</evidence>
<protein>
    <submittedName>
        <fullName evidence="1">Uncharacterized protein</fullName>
    </submittedName>
</protein>
<sequence length="148" mass="17127">MILMFCAEKQMRCGTSSKMHLENQSTVYAKDEYISYQKAKAFTSKNPFFIVFMQPSYVSLFFVLSIPLRFAKDYLSIEEGARRWCKLSLCVEGKRGRERKVICRIQSANAKVSSGWKEFVKENCLKVGDVCVFELEAKNAFKVIIYRA</sequence>
<keyword evidence="2" id="KW-1185">Reference proteome</keyword>
<reference evidence="2" key="1">
    <citation type="journal article" date="2023" name="Nat. Plants">
        <title>Single-cell RNA sequencing provides a high-resolution roadmap for understanding the multicellular compartmentation of specialized metabolism.</title>
        <authorList>
            <person name="Sun S."/>
            <person name="Shen X."/>
            <person name="Li Y."/>
            <person name="Li Y."/>
            <person name="Wang S."/>
            <person name="Li R."/>
            <person name="Zhang H."/>
            <person name="Shen G."/>
            <person name="Guo B."/>
            <person name="Wei J."/>
            <person name="Xu J."/>
            <person name="St-Pierre B."/>
            <person name="Chen S."/>
            <person name="Sun C."/>
        </authorList>
    </citation>
    <scope>NUCLEOTIDE SEQUENCE [LARGE SCALE GENOMIC DNA]</scope>
</reference>
<dbReference type="EMBL" id="CM044703">
    <property type="protein sequence ID" value="KAI5671847.1"/>
    <property type="molecule type" value="Genomic_DNA"/>
</dbReference>
<comment type="caution">
    <text evidence="1">The sequence shown here is derived from an EMBL/GenBank/DDBJ whole genome shotgun (WGS) entry which is preliminary data.</text>
</comment>
<organism evidence="1 2">
    <name type="scientific">Catharanthus roseus</name>
    <name type="common">Madagascar periwinkle</name>
    <name type="synonym">Vinca rosea</name>
    <dbReference type="NCBI Taxonomy" id="4058"/>
    <lineage>
        <taxon>Eukaryota</taxon>
        <taxon>Viridiplantae</taxon>
        <taxon>Streptophyta</taxon>
        <taxon>Embryophyta</taxon>
        <taxon>Tracheophyta</taxon>
        <taxon>Spermatophyta</taxon>
        <taxon>Magnoliopsida</taxon>
        <taxon>eudicotyledons</taxon>
        <taxon>Gunneridae</taxon>
        <taxon>Pentapetalae</taxon>
        <taxon>asterids</taxon>
        <taxon>lamiids</taxon>
        <taxon>Gentianales</taxon>
        <taxon>Apocynaceae</taxon>
        <taxon>Rauvolfioideae</taxon>
        <taxon>Vinceae</taxon>
        <taxon>Catharanthinae</taxon>
        <taxon>Catharanthus</taxon>
    </lineage>
</organism>
<name>A0ACC0BGX8_CATRO</name>
<gene>
    <name evidence="1" type="ORF">M9H77_12211</name>
</gene>
<proteinExistence type="predicted"/>
<dbReference type="Proteomes" id="UP001060085">
    <property type="component" value="Linkage Group LG03"/>
</dbReference>
<accession>A0ACC0BGX8</accession>
<evidence type="ECO:0000313" key="2">
    <source>
        <dbReference type="Proteomes" id="UP001060085"/>
    </source>
</evidence>